<dbReference type="EMBL" id="LT607413">
    <property type="protein sequence ID" value="SCF39822.1"/>
    <property type="molecule type" value="Genomic_DNA"/>
</dbReference>
<dbReference type="Gene3D" id="3.40.1410.10">
    <property type="entry name" value="Chorismate lyase-like"/>
    <property type="match status" value="1"/>
</dbReference>
<evidence type="ECO:0000256" key="2">
    <source>
        <dbReference type="ARBA" id="ARBA00023125"/>
    </source>
</evidence>
<evidence type="ECO:0000256" key="3">
    <source>
        <dbReference type="ARBA" id="ARBA00023163"/>
    </source>
</evidence>
<dbReference type="InterPro" id="IPR011663">
    <property type="entry name" value="UTRA"/>
</dbReference>
<proteinExistence type="predicted"/>
<dbReference type="PANTHER" id="PTHR44846:SF1">
    <property type="entry name" value="MANNOSYL-D-GLYCERATE TRANSPORT_METABOLISM SYSTEM REPRESSOR MNGR-RELATED"/>
    <property type="match status" value="1"/>
</dbReference>
<dbReference type="PRINTS" id="PR00035">
    <property type="entry name" value="HTHGNTR"/>
</dbReference>
<reference evidence="6" key="1">
    <citation type="submission" date="2016-06" db="EMBL/GenBank/DDBJ databases">
        <authorList>
            <person name="Varghese N."/>
            <person name="Submissions Spin"/>
        </authorList>
    </citation>
    <scope>NUCLEOTIDE SEQUENCE [LARGE SCALE GENOMIC DNA]</scope>
    <source>
        <strain evidence="6">DSM 43816</strain>
    </source>
</reference>
<dbReference type="GO" id="GO:0003700">
    <property type="term" value="F:DNA-binding transcription factor activity"/>
    <property type="evidence" value="ECO:0007669"/>
    <property type="project" value="InterPro"/>
</dbReference>
<dbReference type="CDD" id="cd07377">
    <property type="entry name" value="WHTH_GntR"/>
    <property type="match status" value="1"/>
</dbReference>
<dbReference type="Proteomes" id="UP000198253">
    <property type="component" value="Chromosome I"/>
</dbReference>
<dbReference type="SMART" id="SM00866">
    <property type="entry name" value="UTRA"/>
    <property type="match status" value="1"/>
</dbReference>
<dbReference type="SMART" id="SM00345">
    <property type="entry name" value="HTH_GNTR"/>
    <property type="match status" value="1"/>
</dbReference>
<dbReference type="PROSITE" id="PS50949">
    <property type="entry name" value="HTH_GNTR"/>
    <property type="match status" value="1"/>
</dbReference>
<dbReference type="SUPFAM" id="SSF64288">
    <property type="entry name" value="Chorismate lyase-like"/>
    <property type="match status" value="1"/>
</dbReference>
<dbReference type="InterPro" id="IPR036390">
    <property type="entry name" value="WH_DNA-bd_sf"/>
</dbReference>
<feature type="domain" description="HTH gntR-type" evidence="4">
    <location>
        <begin position="14"/>
        <end position="82"/>
    </location>
</feature>
<dbReference type="GO" id="GO:0045892">
    <property type="term" value="P:negative regulation of DNA-templated transcription"/>
    <property type="evidence" value="ECO:0007669"/>
    <property type="project" value="TreeGrafter"/>
</dbReference>
<dbReference type="AlphaFoldDB" id="A0A1C5A3M6"/>
<dbReference type="GO" id="GO:0003677">
    <property type="term" value="F:DNA binding"/>
    <property type="evidence" value="ECO:0007669"/>
    <property type="project" value="UniProtKB-KW"/>
</dbReference>
<dbReference type="PANTHER" id="PTHR44846">
    <property type="entry name" value="MANNOSYL-D-GLYCERATE TRANSPORT/METABOLISM SYSTEM REPRESSOR MNGR-RELATED"/>
    <property type="match status" value="1"/>
</dbReference>
<evidence type="ECO:0000256" key="1">
    <source>
        <dbReference type="ARBA" id="ARBA00023015"/>
    </source>
</evidence>
<sequence>MDTNWSVRLDPETRTLGARTATRLRELIRDGVLAPGSRLPAEPELARRLGVSRPTLRAAVTELIGDLLLVRRRGIGTFVSATPRPAHGLERLTGTGRGLALLGHRPGTTGLRVRHVLADPALAAVLRVDPGTPVVHLTRTRTADGVPVTHCAEWVPAGLLPEPTALDTFGAEDSLHDRLAALGLPLRQAVTRLVPVVPDADLRERLALASDAPLLLLEQRHFPAAPGDRVALFSRHWYDTGRIDLQLLRRG</sequence>
<dbReference type="Gene3D" id="1.10.10.10">
    <property type="entry name" value="Winged helix-like DNA-binding domain superfamily/Winged helix DNA-binding domain"/>
    <property type="match status" value="1"/>
</dbReference>
<dbReference type="RefSeq" id="WP_231931976.1">
    <property type="nucleotide sequence ID" value="NZ_LT607413.1"/>
</dbReference>
<dbReference type="Pfam" id="PF07702">
    <property type="entry name" value="UTRA"/>
    <property type="match status" value="1"/>
</dbReference>
<evidence type="ECO:0000313" key="6">
    <source>
        <dbReference type="Proteomes" id="UP000198253"/>
    </source>
</evidence>
<dbReference type="SUPFAM" id="SSF46785">
    <property type="entry name" value="Winged helix' DNA-binding domain"/>
    <property type="match status" value="1"/>
</dbReference>
<keyword evidence="2" id="KW-0238">DNA-binding</keyword>
<dbReference type="InterPro" id="IPR036388">
    <property type="entry name" value="WH-like_DNA-bd_sf"/>
</dbReference>
<dbReference type="InParanoid" id="A0A1C5A3M6"/>
<accession>A0A1C5A3M6</accession>
<dbReference type="InterPro" id="IPR050679">
    <property type="entry name" value="Bact_HTH_transcr_reg"/>
</dbReference>
<evidence type="ECO:0000313" key="5">
    <source>
        <dbReference type="EMBL" id="SCF39822.1"/>
    </source>
</evidence>
<keyword evidence="6" id="KW-1185">Reference proteome</keyword>
<evidence type="ECO:0000259" key="4">
    <source>
        <dbReference type="PROSITE" id="PS50949"/>
    </source>
</evidence>
<keyword evidence="3" id="KW-0804">Transcription</keyword>
<name>A0A1C5A3M6_MICEC</name>
<dbReference type="Pfam" id="PF00392">
    <property type="entry name" value="GntR"/>
    <property type="match status" value="1"/>
</dbReference>
<gene>
    <name evidence="5" type="ORF">GA0070618_6244</name>
</gene>
<dbReference type="InterPro" id="IPR028978">
    <property type="entry name" value="Chorismate_lyase_/UTRA_dom_sf"/>
</dbReference>
<organism evidence="5 6">
    <name type="scientific">Micromonospora echinospora</name>
    <name type="common">Micromonospora purpurea</name>
    <dbReference type="NCBI Taxonomy" id="1877"/>
    <lineage>
        <taxon>Bacteria</taxon>
        <taxon>Bacillati</taxon>
        <taxon>Actinomycetota</taxon>
        <taxon>Actinomycetes</taxon>
        <taxon>Micromonosporales</taxon>
        <taxon>Micromonosporaceae</taxon>
        <taxon>Micromonospora</taxon>
    </lineage>
</organism>
<protein>
    <submittedName>
        <fullName evidence="5">Transcriptional regulator, GntR family</fullName>
    </submittedName>
</protein>
<dbReference type="InterPro" id="IPR000524">
    <property type="entry name" value="Tscrpt_reg_HTH_GntR"/>
</dbReference>
<keyword evidence="1" id="KW-0805">Transcription regulation</keyword>